<feature type="binding site" evidence="3">
    <location>
        <position position="162"/>
    </location>
    <ligand>
        <name>ATP</name>
        <dbReference type="ChEBI" id="CHEBI:30616"/>
    </ligand>
</feature>
<dbReference type="NCBIfam" id="NF010191">
    <property type="entry name" value="PRK13670.1"/>
    <property type="match status" value="1"/>
</dbReference>
<feature type="binding site" evidence="3">
    <location>
        <begin position="187"/>
        <end position="188"/>
    </location>
    <ligand>
        <name>ATP</name>
        <dbReference type="ChEBI" id="CHEBI:30616"/>
    </ligand>
</feature>
<name>A0ABX0A0V6_9BACI</name>
<evidence type="ECO:0000256" key="1">
    <source>
        <dbReference type="ARBA" id="ARBA00022598"/>
    </source>
</evidence>
<dbReference type="RefSeq" id="WP_161919013.1">
    <property type="nucleotide sequence ID" value="NZ_JAACYS010000001.1"/>
</dbReference>
<keyword evidence="5" id="KW-1185">Reference proteome</keyword>
<proteinExistence type="inferred from homology"/>
<protein>
    <recommendedName>
        <fullName evidence="3">tRNA(Met) cytidine acetate ligase</fullName>
        <ecNumber evidence="3">6.3.4.-</ecNumber>
    </recommendedName>
</protein>
<keyword evidence="3" id="KW-0963">Cytoplasm</keyword>
<comment type="function">
    <text evidence="3">Catalyzes the formation of N(4)-acetylcytidine (ac(4)C) at the wobble position of elongator tRNA(Met), using acetate and ATP as substrates. First activates an acetate ion to form acetyladenylate (Ac-AMP) and then transfers the acetyl group to tRNA to form ac(4)C34.</text>
</comment>
<feature type="binding site" evidence="3">
    <location>
        <begin position="7"/>
        <end position="20"/>
    </location>
    <ligand>
        <name>ATP</name>
        <dbReference type="ChEBI" id="CHEBI:30616"/>
    </ligand>
</feature>
<comment type="caution">
    <text evidence="4">The sequence shown here is derived from an EMBL/GenBank/DDBJ whole genome shotgun (WGS) entry which is preliminary data.</text>
</comment>
<feature type="binding site" evidence="3">
    <location>
        <position position="101"/>
    </location>
    <ligand>
        <name>ATP</name>
        <dbReference type="ChEBI" id="CHEBI:30616"/>
    </ligand>
</feature>
<accession>A0ABX0A0V6</accession>
<keyword evidence="3" id="KW-0067">ATP-binding</keyword>
<dbReference type="Proteomes" id="UP000743899">
    <property type="component" value="Unassembled WGS sequence"/>
</dbReference>
<sequence>MESCGIVVEYNPFHNGHLHHLQQSKAVTNADVVIAVMSGNFLQRGEPALVSKFVRTKMALKNGVDIVIELPYAFATQKAEDFAKGAVDILASLGCSYICFGSESGNIEQFTKTYTIMQENMTEYNKFVKRYMNEGFSYPEATSRAFKKIAPSSEVVDLSKPNNILGYHYVKAIKDLNLNIQPVTIERIQSGYNDVTLSPSNISSATSIRQTLFKAKDLETIKKQVPMETYEQLVTYQEEYVSFVQWENLWPFLKYRILQSEPEELKDIYEVEEGLENRYIRFAKESITFHEFMEKVKTKRYTWTRLQRTCVHILTNTNKDIMRERSKRAEYIRLLGFTKKGREYLNQYKEHFTLPLITNLSQADPEKIRLDVKAAHMYSFAYPNEIGQKIIKQEYQQPPIME</sequence>
<comment type="catalytic activity">
    <reaction evidence="3">
        <text>cytidine(34) in elongator tRNA(Met) + acetate + ATP = N(4)-acetylcytidine(34) in elongator tRNA(Met) + AMP + diphosphate</text>
        <dbReference type="Rhea" id="RHEA:58144"/>
        <dbReference type="Rhea" id="RHEA-COMP:10693"/>
        <dbReference type="Rhea" id="RHEA-COMP:10694"/>
        <dbReference type="ChEBI" id="CHEBI:30089"/>
        <dbReference type="ChEBI" id="CHEBI:30616"/>
        <dbReference type="ChEBI" id="CHEBI:33019"/>
        <dbReference type="ChEBI" id="CHEBI:74900"/>
        <dbReference type="ChEBI" id="CHEBI:82748"/>
        <dbReference type="ChEBI" id="CHEBI:456215"/>
    </reaction>
</comment>
<comment type="subcellular location">
    <subcellularLocation>
        <location evidence="3">Cytoplasm</location>
    </subcellularLocation>
</comment>
<comment type="similarity">
    <text evidence="3">Belongs to the TmcAL family.</text>
</comment>
<keyword evidence="2 3" id="KW-0819">tRNA processing</keyword>
<gene>
    <name evidence="3" type="primary">tmcAL</name>
    <name evidence="4" type="ORF">GW534_00105</name>
</gene>
<dbReference type="SUPFAM" id="SSF52374">
    <property type="entry name" value="Nucleotidylyl transferase"/>
    <property type="match status" value="1"/>
</dbReference>
<evidence type="ECO:0000313" key="4">
    <source>
        <dbReference type="EMBL" id="NCU16176.1"/>
    </source>
</evidence>
<reference evidence="4 5" key="1">
    <citation type="submission" date="2020-01" db="EMBL/GenBank/DDBJ databases">
        <title>A novel Bacillus sp. from Pasinler.</title>
        <authorList>
            <person name="Adiguzel A."/>
            <person name="Ay H."/>
            <person name="Baltaci M.O."/>
        </authorList>
    </citation>
    <scope>NUCLEOTIDE SEQUENCE [LARGE SCALE GENOMIC DNA]</scope>
    <source>
        <strain evidence="4 5">P1</strain>
    </source>
</reference>
<evidence type="ECO:0000256" key="3">
    <source>
        <dbReference type="HAMAP-Rule" id="MF_01539"/>
    </source>
</evidence>
<keyword evidence="3" id="KW-0820">tRNA-binding</keyword>
<dbReference type="HAMAP" id="MF_01539">
    <property type="entry name" value="TmcAL"/>
    <property type="match status" value="1"/>
</dbReference>
<evidence type="ECO:0000313" key="5">
    <source>
        <dbReference type="Proteomes" id="UP000743899"/>
    </source>
</evidence>
<keyword evidence="1 3" id="KW-0436">Ligase</keyword>
<dbReference type="InterPro" id="IPR014729">
    <property type="entry name" value="Rossmann-like_a/b/a_fold"/>
</dbReference>
<dbReference type="Pfam" id="PF05636">
    <property type="entry name" value="HIGH_NTase1"/>
    <property type="match status" value="1"/>
</dbReference>
<keyword evidence="3" id="KW-0694">RNA-binding</keyword>
<keyword evidence="3" id="KW-0547">Nucleotide-binding</keyword>
<evidence type="ECO:0000256" key="2">
    <source>
        <dbReference type="ARBA" id="ARBA00022694"/>
    </source>
</evidence>
<dbReference type="EC" id="6.3.4.-" evidence="3"/>
<dbReference type="Gene3D" id="3.40.50.620">
    <property type="entry name" value="HUPs"/>
    <property type="match status" value="1"/>
</dbReference>
<dbReference type="PANTHER" id="PTHR37825">
    <property type="entry name" value="TRNA(MET) CYTIDINE ACETATE LIGASE"/>
    <property type="match status" value="1"/>
</dbReference>
<dbReference type="PANTHER" id="PTHR37825:SF1">
    <property type="entry name" value="TRNA(MET) CYTIDINE ACETATE LIGASE"/>
    <property type="match status" value="1"/>
</dbReference>
<organism evidence="4 5">
    <name type="scientific">Pallidibacillus pasinlerensis</name>
    <dbReference type="NCBI Taxonomy" id="2703818"/>
    <lineage>
        <taxon>Bacteria</taxon>
        <taxon>Bacillati</taxon>
        <taxon>Bacillota</taxon>
        <taxon>Bacilli</taxon>
        <taxon>Bacillales</taxon>
        <taxon>Bacillaceae</taxon>
        <taxon>Pallidibacillus</taxon>
    </lineage>
</organism>
<dbReference type="InterPro" id="IPR008513">
    <property type="entry name" value="tRNA(Met)_cyd_acetate_ligase"/>
</dbReference>
<dbReference type="EMBL" id="JAACYS010000001">
    <property type="protein sequence ID" value="NCU16176.1"/>
    <property type="molecule type" value="Genomic_DNA"/>
</dbReference>